<feature type="domain" description="Protein kinase" evidence="1">
    <location>
        <begin position="1"/>
        <end position="171"/>
    </location>
</feature>
<keyword evidence="3" id="KW-1185">Reference proteome</keyword>
<dbReference type="Proteomes" id="UP000789375">
    <property type="component" value="Unassembled WGS sequence"/>
</dbReference>
<proteinExistence type="predicted"/>
<dbReference type="GO" id="GO:0005524">
    <property type="term" value="F:ATP binding"/>
    <property type="evidence" value="ECO:0007669"/>
    <property type="project" value="InterPro"/>
</dbReference>
<protein>
    <submittedName>
        <fullName evidence="2">6586_t:CDS:1</fullName>
    </submittedName>
</protein>
<dbReference type="PROSITE" id="PS00109">
    <property type="entry name" value="PROTEIN_KINASE_TYR"/>
    <property type="match status" value="1"/>
</dbReference>
<gene>
    <name evidence="2" type="ORF">FMOSSE_LOCUS10870</name>
</gene>
<dbReference type="PROSITE" id="PS50011">
    <property type="entry name" value="PROTEIN_KINASE_DOM"/>
    <property type="match status" value="1"/>
</dbReference>
<dbReference type="GO" id="GO:0004672">
    <property type="term" value="F:protein kinase activity"/>
    <property type="evidence" value="ECO:0007669"/>
    <property type="project" value="InterPro"/>
</dbReference>
<dbReference type="InterPro" id="IPR000719">
    <property type="entry name" value="Prot_kinase_dom"/>
</dbReference>
<evidence type="ECO:0000313" key="3">
    <source>
        <dbReference type="Proteomes" id="UP000789375"/>
    </source>
</evidence>
<dbReference type="AlphaFoldDB" id="A0A9N9H0M5"/>
<dbReference type="EMBL" id="CAJVPP010003854">
    <property type="protein sequence ID" value="CAG8638657.1"/>
    <property type="molecule type" value="Genomic_DNA"/>
</dbReference>
<dbReference type="InterPro" id="IPR008266">
    <property type="entry name" value="Tyr_kinase_AS"/>
</dbReference>
<dbReference type="InterPro" id="IPR011009">
    <property type="entry name" value="Kinase-like_dom_sf"/>
</dbReference>
<comment type="caution">
    <text evidence="2">The sequence shown here is derived from an EMBL/GenBank/DDBJ whole genome shotgun (WGS) entry which is preliminary data.</text>
</comment>
<dbReference type="Pfam" id="PF00069">
    <property type="entry name" value="Pkinase"/>
    <property type="match status" value="1"/>
</dbReference>
<accession>A0A9N9H0M5</accession>
<sequence length="171" mass="19859">MGYFMGVTIVGITLNNYKVSYNQKYKALEALNAIHNYNILYNDIRQENILINEKGEIYIIDFGMSIVTNNRKLFYEEECELFSLLDRYIYGDVSDSNIIAVDIPLKWQTKQYVLIDFPSVSNVADKLPSYLYVNTEFVSPLILYFGRSYNDNLVSLLLVLIKLLEGSLFWS</sequence>
<evidence type="ECO:0000313" key="2">
    <source>
        <dbReference type="EMBL" id="CAG8638657.1"/>
    </source>
</evidence>
<evidence type="ECO:0000259" key="1">
    <source>
        <dbReference type="PROSITE" id="PS50011"/>
    </source>
</evidence>
<reference evidence="2" key="1">
    <citation type="submission" date="2021-06" db="EMBL/GenBank/DDBJ databases">
        <authorList>
            <person name="Kallberg Y."/>
            <person name="Tangrot J."/>
            <person name="Rosling A."/>
        </authorList>
    </citation>
    <scope>NUCLEOTIDE SEQUENCE</scope>
    <source>
        <strain evidence="2">87-6 pot B 2015</strain>
    </source>
</reference>
<dbReference type="Gene3D" id="1.10.510.10">
    <property type="entry name" value="Transferase(Phosphotransferase) domain 1"/>
    <property type="match status" value="1"/>
</dbReference>
<name>A0A9N9H0M5_FUNMO</name>
<dbReference type="SUPFAM" id="SSF56112">
    <property type="entry name" value="Protein kinase-like (PK-like)"/>
    <property type="match status" value="1"/>
</dbReference>
<organism evidence="2 3">
    <name type="scientific">Funneliformis mosseae</name>
    <name type="common">Endomycorrhizal fungus</name>
    <name type="synonym">Glomus mosseae</name>
    <dbReference type="NCBI Taxonomy" id="27381"/>
    <lineage>
        <taxon>Eukaryota</taxon>
        <taxon>Fungi</taxon>
        <taxon>Fungi incertae sedis</taxon>
        <taxon>Mucoromycota</taxon>
        <taxon>Glomeromycotina</taxon>
        <taxon>Glomeromycetes</taxon>
        <taxon>Glomerales</taxon>
        <taxon>Glomeraceae</taxon>
        <taxon>Funneliformis</taxon>
    </lineage>
</organism>